<keyword evidence="4" id="KW-0812">Transmembrane</keyword>
<sequence length="783" mass="88352">MIKIRIERGEPIKERSQCGFQERSWSFCLGSGDVEGPKKVTLEGESRESKPRRRGADLRIPEGSSVENQTPECAVGFHARISSSTVGPSNVQIFRDVDRPVTIKARVIERSLDLGFRRCPRLENEMTSVERLLEYTKQGQEYKSGVFVEDWLQRGEIQFSDVYFSYDSSNYVLHNLNFTTEPQQVVAVVGRTASGKSSVISALLRMYKLEGKIFIDGVDVATLPLDTLRSNVSVIAQDPVLFTGTVRENIDLTGKYTDEEIWNAMRTVNLEKLFSNLDHRISSAEANFSLGQKQLLCLARAIVRNNKIIIIDEVAAHMDRDSEEMIFRIVREKFPNCTVLMITHKLDYIRECDKHPLKYFSCTLSISSRSFHPQISAPYISTLSTMLSNIIILLTNLPPYVLSPIPQTHPTTLFAFHTTSLTCALSVTLSLKTVFAILFLYATNSNCEETTTQPDSEDEDSRTLHESIRLYGPLRNYVELGLPGPDLTNVGLSLAQDAKFENDVSGNYSFEYRATTKYFVYIARYEKGELEMIGENSTLRVKGQFSEKFEREKGGDYVRTVGYTTDENGYKTFLLDLSTAVIKYRPVPGNVFLILASVISVITLYCSCEQTSTINPEVDDEDSRILNETFAKYGLFYNYTDLDLPGPEVLTEDDKFSMENMIATNSTGNYTLRLRTITEHFSYNGRYEVGGIKNIEDLEVSVVKGQFGEHFERKIGGYYIRTVGYQLDEQGYRQFLIDLSVAVTTEEEETLSEEEEEGEIVPFGGKVSISTTLLITLNGGSIG</sequence>
<dbReference type="PANTHER" id="PTHR24223:SF448">
    <property type="entry name" value="FI20146P1-RELATED"/>
    <property type="match status" value="1"/>
</dbReference>
<dbReference type="InterPro" id="IPR003593">
    <property type="entry name" value="AAA+_ATPase"/>
</dbReference>
<dbReference type="EMBL" id="JABDTM020023926">
    <property type="protein sequence ID" value="KAH0814789.1"/>
    <property type="molecule type" value="Genomic_DNA"/>
</dbReference>
<dbReference type="CDD" id="cd03244">
    <property type="entry name" value="ABCC_MRP_domain2"/>
    <property type="match status" value="1"/>
</dbReference>
<accession>A0A8J6HHK0</accession>
<evidence type="ECO:0000313" key="13">
    <source>
        <dbReference type="Proteomes" id="UP000719412"/>
    </source>
</evidence>
<keyword evidence="6" id="KW-0067">ATP-binding</keyword>
<evidence type="ECO:0000256" key="9">
    <source>
        <dbReference type="ARBA" id="ARBA00023180"/>
    </source>
</evidence>
<dbReference type="Gene3D" id="3.40.50.300">
    <property type="entry name" value="P-loop containing nucleotide triphosphate hydrolases"/>
    <property type="match status" value="1"/>
</dbReference>
<dbReference type="GO" id="GO:0005524">
    <property type="term" value="F:ATP binding"/>
    <property type="evidence" value="ECO:0007669"/>
    <property type="project" value="UniProtKB-KW"/>
</dbReference>
<dbReference type="FunFam" id="3.40.50.300:FF:002145">
    <property type="entry name" value="ABC transporter (MsbA subfamily)"/>
    <property type="match status" value="1"/>
</dbReference>
<reference evidence="12" key="1">
    <citation type="journal article" date="2020" name="J Insects Food Feed">
        <title>The yellow mealworm (Tenebrio molitor) genome: a resource for the emerging insects as food and feed industry.</title>
        <authorList>
            <person name="Eriksson T."/>
            <person name="Andere A."/>
            <person name="Kelstrup H."/>
            <person name="Emery V."/>
            <person name="Picard C."/>
        </authorList>
    </citation>
    <scope>NUCLEOTIDE SEQUENCE</scope>
    <source>
        <strain evidence="12">Stoneville</strain>
        <tissue evidence="12">Whole head</tissue>
    </source>
</reference>
<comment type="subcellular location">
    <subcellularLocation>
        <location evidence="1">Cell membrane</location>
        <topology evidence="1">Multi-pass membrane protein</topology>
    </subcellularLocation>
</comment>
<feature type="region of interest" description="Disordered" evidence="10">
    <location>
        <begin position="29"/>
        <end position="67"/>
    </location>
</feature>
<comment type="caution">
    <text evidence="12">The sequence shown here is derived from an EMBL/GenBank/DDBJ whole genome shotgun (WGS) entry which is preliminary data.</text>
</comment>
<dbReference type="AlphaFoldDB" id="A0A8J6HHK0"/>
<dbReference type="Pfam" id="PF00005">
    <property type="entry name" value="ABC_tran"/>
    <property type="match status" value="1"/>
</dbReference>
<feature type="compositionally biased region" description="Basic and acidic residues" evidence="10">
    <location>
        <begin position="35"/>
        <end position="60"/>
    </location>
</feature>
<evidence type="ECO:0000259" key="11">
    <source>
        <dbReference type="PROSITE" id="PS50893"/>
    </source>
</evidence>
<evidence type="ECO:0000256" key="5">
    <source>
        <dbReference type="ARBA" id="ARBA00022741"/>
    </source>
</evidence>
<organism evidence="12 13">
    <name type="scientific">Tenebrio molitor</name>
    <name type="common">Yellow mealworm beetle</name>
    <dbReference type="NCBI Taxonomy" id="7067"/>
    <lineage>
        <taxon>Eukaryota</taxon>
        <taxon>Metazoa</taxon>
        <taxon>Ecdysozoa</taxon>
        <taxon>Arthropoda</taxon>
        <taxon>Hexapoda</taxon>
        <taxon>Insecta</taxon>
        <taxon>Pterygota</taxon>
        <taxon>Neoptera</taxon>
        <taxon>Endopterygota</taxon>
        <taxon>Coleoptera</taxon>
        <taxon>Polyphaga</taxon>
        <taxon>Cucujiformia</taxon>
        <taxon>Tenebrionidae</taxon>
        <taxon>Tenebrio</taxon>
    </lineage>
</organism>
<dbReference type="SMART" id="SM00382">
    <property type="entry name" value="AAA"/>
    <property type="match status" value="1"/>
</dbReference>
<dbReference type="InterPro" id="IPR017871">
    <property type="entry name" value="ABC_transporter-like_CS"/>
</dbReference>
<evidence type="ECO:0000256" key="2">
    <source>
        <dbReference type="ARBA" id="ARBA00022448"/>
    </source>
</evidence>
<feature type="domain" description="ABC transporter" evidence="11">
    <location>
        <begin position="157"/>
        <end position="386"/>
    </location>
</feature>
<evidence type="ECO:0000256" key="10">
    <source>
        <dbReference type="SAM" id="MobiDB-lite"/>
    </source>
</evidence>
<evidence type="ECO:0000256" key="7">
    <source>
        <dbReference type="ARBA" id="ARBA00022989"/>
    </source>
</evidence>
<evidence type="ECO:0000256" key="4">
    <source>
        <dbReference type="ARBA" id="ARBA00022692"/>
    </source>
</evidence>
<name>A0A8J6HHK0_TENMO</name>
<dbReference type="InterPro" id="IPR027417">
    <property type="entry name" value="P-loop_NTPase"/>
</dbReference>
<keyword evidence="2" id="KW-0813">Transport</keyword>
<dbReference type="PROSITE" id="PS50893">
    <property type="entry name" value="ABC_TRANSPORTER_2"/>
    <property type="match status" value="1"/>
</dbReference>
<keyword evidence="8" id="KW-0472">Membrane</keyword>
<dbReference type="PANTHER" id="PTHR24223">
    <property type="entry name" value="ATP-BINDING CASSETTE SUB-FAMILY C"/>
    <property type="match status" value="1"/>
</dbReference>
<evidence type="ECO:0000256" key="6">
    <source>
        <dbReference type="ARBA" id="ARBA00022840"/>
    </source>
</evidence>
<dbReference type="InterPro" id="IPR050173">
    <property type="entry name" value="ABC_transporter_C-like"/>
</dbReference>
<keyword evidence="7" id="KW-1133">Transmembrane helix</keyword>
<dbReference type="GO" id="GO:0005886">
    <property type="term" value="C:plasma membrane"/>
    <property type="evidence" value="ECO:0007669"/>
    <property type="project" value="UniProtKB-SubCell"/>
</dbReference>
<keyword evidence="3" id="KW-1003">Cell membrane</keyword>
<dbReference type="GO" id="GO:0016887">
    <property type="term" value="F:ATP hydrolysis activity"/>
    <property type="evidence" value="ECO:0007669"/>
    <property type="project" value="InterPro"/>
</dbReference>
<dbReference type="PROSITE" id="PS00211">
    <property type="entry name" value="ABC_TRANSPORTER_1"/>
    <property type="match status" value="1"/>
</dbReference>
<evidence type="ECO:0000256" key="1">
    <source>
        <dbReference type="ARBA" id="ARBA00004651"/>
    </source>
</evidence>
<keyword evidence="13" id="KW-1185">Reference proteome</keyword>
<dbReference type="SUPFAM" id="SSF52540">
    <property type="entry name" value="P-loop containing nucleoside triphosphate hydrolases"/>
    <property type="match status" value="1"/>
</dbReference>
<keyword evidence="5" id="KW-0547">Nucleotide-binding</keyword>
<gene>
    <name evidence="12" type="ORF">GEV33_008002</name>
</gene>
<dbReference type="Proteomes" id="UP000719412">
    <property type="component" value="Unassembled WGS sequence"/>
</dbReference>
<proteinExistence type="predicted"/>
<dbReference type="InterPro" id="IPR003439">
    <property type="entry name" value="ABC_transporter-like_ATP-bd"/>
</dbReference>
<evidence type="ECO:0000313" key="12">
    <source>
        <dbReference type="EMBL" id="KAH0814789.1"/>
    </source>
</evidence>
<reference evidence="12" key="2">
    <citation type="submission" date="2021-08" db="EMBL/GenBank/DDBJ databases">
        <authorList>
            <person name="Eriksson T."/>
        </authorList>
    </citation>
    <scope>NUCLEOTIDE SEQUENCE</scope>
    <source>
        <strain evidence="12">Stoneville</strain>
        <tissue evidence="12">Whole head</tissue>
    </source>
</reference>
<evidence type="ECO:0000256" key="8">
    <source>
        <dbReference type="ARBA" id="ARBA00023136"/>
    </source>
</evidence>
<evidence type="ECO:0000256" key="3">
    <source>
        <dbReference type="ARBA" id="ARBA00022475"/>
    </source>
</evidence>
<keyword evidence="9" id="KW-0325">Glycoprotein</keyword>
<protein>
    <recommendedName>
        <fullName evidence="11">ABC transporter domain-containing protein</fullName>
    </recommendedName>
</protein>
<dbReference type="GO" id="GO:0042626">
    <property type="term" value="F:ATPase-coupled transmembrane transporter activity"/>
    <property type="evidence" value="ECO:0007669"/>
    <property type="project" value="TreeGrafter"/>
</dbReference>